<keyword evidence="2" id="KW-1185">Reference proteome</keyword>
<proteinExistence type="predicted"/>
<dbReference type="EMBL" id="JAJSOW010000004">
    <property type="protein sequence ID" value="KAI9192452.1"/>
    <property type="molecule type" value="Genomic_DNA"/>
</dbReference>
<evidence type="ECO:0000313" key="2">
    <source>
        <dbReference type="Proteomes" id="UP001064489"/>
    </source>
</evidence>
<sequence length="145" mass="15694">MVESAAVAYGLKFAFHVEFRYVVLEPNASNIVKLLNDGSVRSADSGLIYFLSTTKGSAFPIKSAAGKLFSADISQFYMIKNSSNNTLFLFSVAALKLGAKGLLNSFSADITVLKTLTTISSHQNRITANGDSSHYDFTHCKNDIP</sequence>
<reference evidence="1" key="2">
    <citation type="submission" date="2023-02" db="EMBL/GenBank/DDBJ databases">
        <authorList>
            <person name="Swenson N.G."/>
            <person name="Wegrzyn J.L."/>
            <person name="Mcevoy S.L."/>
        </authorList>
    </citation>
    <scope>NUCLEOTIDE SEQUENCE</scope>
    <source>
        <strain evidence="1">91603</strain>
        <tissue evidence="1">Leaf</tissue>
    </source>
</reference>
<reference evidence="1" key="1">
    <citation type="journal article" date="2022" name="Plant J.">
        <title>Strategies of tolerance reflected in two North American maple genomes.</title>
        <authorList>
            <person name="McEvoy S.L."/>
            <person name="Sezen U.U."/>
            <person name="Trouern-Trend A."/>
            <person name="McMahon S.M."/>
            <person name="Schaberg P.G."/>
            <person name="Yang J."/>
            <person name="Wegrzyn J.L."/>
            <person name="Swenson N.G."/>
        </authorList>
    </citation>
    <scope>NUCLEOTIDE SEQUENCE</scope>
    <source>
        <strain evidence="1">91603</strain>
    </source>
</reference>
<comment type="caution">
    <text evidence="1">The sequence shown here is derived from an EMBL/GenBank/DDBJ whole genome shotgun (WGS) entry which is preliminary data.</text>
</comment>
<name>A0AAD5P069_ACENE</name>
<dbReference type="Proteomes" id="UP001064489">
    <property type="component" value="Chromosome 6"/>
</dbReference>
<evidence type="ECO:0000313" key="1">
    <source>
        <dbReference type="EMBL" id="KAI9192452.1"/>
    </source>
</evidence>
<dbReference type="AlphaFoldDB" id="A0AAD5P069"/>
<gene>
    <name evidence="1" type="ORF">LWI28_023105</name>
</gene>
<accession>A0AAD5P069</accession>
<protein>
    <submittedName>
        <fullName evidence="1">Uncharacterized protein</fullName>
    </submittedName>
</protein>
<organism evidence="1 2">
    <name type="scientific">Acer negundo</name>
    <name type="common">Box elder</name>
    <dbReference type="NCBI Taxonomy" id="4023"/>
    <lineage>
        <taxon>Eukaryota</taxon>
        <taxon>Viridiplantae</taxon>
        <taxon>Streptophyta</taxon>
        <taxon>Embryophyta</taxon>
        <taxon>Tracheophyta</taxon>
        <taxon>Spermatophyta</taxon>
        <taxon>Magnoliopsida</taxon>
        <taxon>eudicotyledons</taxon>
        <taxon>Gunneridae</taxon>
        <taxon>Pentapetalae</taxon>
        <taxon>rosids</taxon>
        <taxon>malvids</taxon>
        <taxon>Sapindales</taxon>
        <taxon>Sapindaceae</taxon>
        <taxon>Hippocastanoideae</taxon>
        <taxon>Acereae</taxon>
        <taxon>Acer</taxon>
    </lineage>
</organism>